<evidence type="ECO:0000313" key="3">
    <source>
        <dbReference type="Proteomes" id="UP000601171"/>
    </source>
</evidence>
<protein>
    <submittedName>
        <fullName evidence="2">Uncharacterized protein</fullName>
    </submittedName>
</protein>
<organism evidence="2 3">
    <name type="scientific">Paratissierella segnis</name>
    <dbReference type="NCBI Taxonomy" id="2763679"/>
    <lineage>
        <taxon>Bacteria</taxon>
        <taxon>Bacillati</taxon>
        <taxon>Bacillota</taxon>
        <taxon>Tissierellia</taxon>
        <taxon>Tissierellales</taxon>
        <taxon>Tissierellaceae</taxon>
        <taxon>Paratissierella</taxon>
    </lineage>
</organism>
<gene>
    <name evidence="2" type="ORF">H8707_01185</name>
</gene>
<name>A0A926ERH7_9FIRM</name>
<dbReference type="AlphaFoldDB" id="A0A926ERH7"/>
<accession>A0A926ERH7</accession>
<proteinExistence type="predicted"/>
<feature type="transmembrane region" description="Helical" evidence="1">
    <location>
        <begin position="68"/>
        <end position="90"/>
    </location>
</feature>
<keyword evidence="1" id="KW-1133">Transmembrane helix</keyword>
<comment type="caution">
    <text evidence="2">The sequence shown here is derived from an EMBL/GenBank/DDBJ whole genome shotgun (WGS) entry which is preliminary data.</text>
</comment>
<keyword evidence="1" id="KW-0472">Membrane</keyword>
<dbReference type="EMBL" id="JACRTG010000003">
    <property type="protein sequence ID" value="MBC8586853.1"/>
    <property type="molecule type" value="Genomic_DNA"/>
</dbReference>
<reference evidence="2" key="1">
    <citation type="submission" date="2020-08" db="EMBL/GenBank/DDBJ databases">
        <title>Genome public.</title>
        <authorList>
            <person name="Liu C."/>
            <person name="Sun Q."/>
        </authorList>
    </citation>
    <scope>NUCLEOTIDE SEQUENCE</scope>
    <source>
        <strain evidence="2">BX21</strain>
    </source>
</reference>
<dbReference type="Proteomes" id="UP000601171">
    <property type="component" value="Unassembled WGS sequence"/>
</dbReference>
<feature type="transmembrane region" description="Helical" evidence="1">
    <location>
        <begin position="45"/>
        <end position="62"/>
    </location>
</feature>
<evidence type="ECO:0000256" key="1">
    <source>
        <dbReference type="SAM" id="Phobius"/>
    </source>
</evidence>
<keyword evidence="3" id="KW-1185">Reference proteome</keyword>
<sequence>MEGREDNRKYLDEVWKRVNVLEYDKVQIEKIKENKRKLKKIQLRWILLIFGAPIILSLILFLRTGVGIVQLTAVTLVFLIASQIYEYFLFREVKRRIYYEY</sequence>
<keyword evidence="1" id="KW-0812">Transmembrane</keyword>
<evidence type="ECO:0000313" key="2">
    <source>
        <dbReference type="EMBL" id="MBC8586853.1"/>
    </source>
</evidence>
<dbReference type="RefSeq" id="WP_262428319.1">
    <property type="nucleotide sequence ID" value="NZ_JACRTG010000003.1"/>
</dbReference>